<evidence type="ECO:0000313" key="3">
    <source>
        <dbReference type="Proteomes" id="UP000735302"/>
    </source>
</evidence>
<dbReference type="PANTHER" id="PTHR37984:SF15">
    <property type="entry name" value="INTEGRASE CATALYTIC DOMAIN-CONTAINING PROTEIN"/>
    <property type="match status" value="1"/>
</dbReference>
<comment type="caution">
    <text evidence="2">The sequence shown here is derived from an EMBL/GenBank/DDBJ whole genome shotgun (WGS) entry which is preliminary data.</text>
</comment>
<dbReference type="InterPro" id="IPR001584">
    <property type="entry name" value="Integrase_cat-core"/>
</dbReference>
<dbReference type="PANTHER" id="PTHR37984">
    <property type="entry name" value="PROTEIN CBG26694"/>
    <property type="match status" value="1"/>
</dbReference>
<protein>
    <submittedName>
        <fullName evidence="2">Gypsy retrotransposon integrase-like protein 1</fullName>
    </submittedName>
</protein>
<dbReference type="Gene3D" id="3.30.420.10">
    <property type="entry name" value="Ribonuclease H-like superfamily/Ribonuclease H"/>
    <property type="match status" value="1"/>
</dbReference>
<dbReference type="EMBL" id="BLXT01002056">
    <property type="protein sequence ID" value="GFN90571.1"/>
    <property type="molecule type" value="Genomic_DNA"/>
</dbReference>
<evidence type="ECO:0000259" key="1">
    <source>
        <dbReference type="PROSITE" id="PS50994"/>
    </source>
</evidence>
<keyword evidence="3" id="KW-1185">Reference proteome</keyword>
<dbReference type="InterPro" id="IPR050951">
    <property type="entry name" value="Retrovirus_Pol_polyprotein"/>
</dbReference>
<dbReference type="InterPro" id="IPR012337">
    <property type="entry name" value="RNaseH-like_sf"/>
</dbReference>
<evidence type="ECO:0000313" key="2">
    <source>
        <dbReference type="EMBL" id="GFN90571.1"/>
    </source>
</evidence>
<organism evidence="2 3">
    <name type="scientific">Plakobranchus ocellatus</name>
    <dbReference type="NCBI Taxonomy" id="259542"/>
    <lineage>
        <taxon>Eukaryota</taxon>
        <taxon>Metazoa</taxon>
        <taxon>Spiralia</taxon>
        <taxon>Lophotrochozoa</taxon>
        <taxon>Mollusca</taxon>
        <taxon>Gastropoda</taxon>
        <taxon>Heterobranchia</taxon>
        <taxon>Euthyneura</taxon>
        <taxon>Panpulmonata</taxon>
        <taxon>Sacoglossa</taxon>
        <taxon>Placobranchoidea</taxon>
        <taxon>Plakobranchidae</taxon>
        <taxon>Plakobranchus</taxon>
    </lineage>
</organism>
<sequence length="164" mass="18818">MVTYIVSSDTQVILNLLRHFVFLNLLDLKCYNRLMKPTFQVTLDGVKPWPSLSKDALDYLRSCHICQIKSPSGKDHPAPYQSMPLIVEPFSRVVIDLVGPLPLSSNRFEYILTLIDVATRYAEAVLLKRITAIDVADRLFSIFTRLGFPLRYNRIMVHNSFQVC</sequence>
<feature type="domain" description="Integrase catalytic" evidence="1">
    <location>
        <begin position="80"/>
        <end position="164"/>
    </location>
</feature>
<gene>
    <name evidence="2" type="ORF">PoB_001707700</name>
</gene>
<proteinExistence type="predicted"/>
<reference evidence="2 3" key="1">
    <citation type="journal article" date="2021" name="Elife">
        <title>Chloroplast acquisition without the gene transfer in kleptoplastic sea slugs, Plakobranchus ocellatus.</title>
        <authorList>
            <person name="Maeda T."/>
            <person name="Takahashi S."/>
            <person name="Yoshida T."/>
            <person name="Shimamura S."/>
            <person name="Takaki Y."/>
            <person name="Nagai Y."/>
            <person name="Toyoda A."/>
            <person name="Suzuki Y."/>
            <person name="Arimoto A."/>
            <person name="Ishii H."/>
            <person name="Satoh N."/>
            <person name="Nishiyama T."/>
            <person name="Hasebe M."/>
            <person name="Maruyama T."/>
            <person name="Minagawa J."/>
            <person name="Obokata J."/>
            <person name="Shigenobu S."/>
        </authorList>
    </citation>
    <scope>NUCLEOTIDE SEQUENCE [LARGE SCALE GENOMIC DNA]</scope>
</reference>
<dbReference type="GO" id="GO:0015074">
    <property type="term" value="P:DNA integration"/>
    <property type="evidence" value="ECO:0007669"/>
    <property type="project" value="InterPro"/>
</dbReference>
<dbReference type="AlphaFoldDB" id="A0AAV3Z5N4"/>
<name>A0AAV3Z5N4_9GAST</name>
<dbReference type="PROSITE" id="PS50994">
    <property type="entry name" value="INTEGRASE"/>
    <property type="match status" value="1"/>
</dbReference>
<dbReference type="GO" id="GO:0003676">
    <property type="term" value="F:nucleic acid binding"/>
    <property type="evidence" value="ECO:0007669"/>
    <property type="project" value="InterPro"/>
</dbReference>
<accession>A0AAV3Z5N4</accession>
<dbReference type="SUPFAM" id="SSF53098">
    <property type="entry name" value="Ribonuclease H-like"/>
    <property type="match status" value="1"/>
</dbReference>
<dbReference type="InterPro" id="IPR036397">
    <property type="entry name" value="RNaseH_sf"/>
</dbReference>
<dbReference type="Proteomes" id="UP000735302">
    <property type="component" value="Unassembled WGS sequence"/>
</dbReference>